<dbReference type="EMBL" id="JACJPW010000015">
    <property type="protein sequence ID" value="MBD2181066.1"/>
    <property type="molecule type" value="Genomic_DNA"/>
</dbReference>
<dbReference type="InterPro" id="IPR013324">
    <property type="entry name" value="RNA_pol_sigma_r3/r4-like"/>
</dbReference>
<comment type="caution">
    <text evidence="3">The sequence shown here is derived from an EMBL/GenBank/DDBJ whole genome shotgun (WGS) entry which is preliminary data.</text>
</comment>
<dbReference type="Proteomes" id="UP000641646">
    <property type="component" value="Unassembled WGS sequence"/>
</dbReference>
<feature type="coiled-coil region" evidence="1">
    <location>
        <begin position="241"/>
        <end position="268"/>
    </location>
</feature>
<evidence type="ECO:0000256" key="1">
    <source>
        <dbReference type="SAM" id="Coils"/>
    </source>
</evidence>
<gene>
    <name evidence="3" type="ORF">H6G03_08125</name>
</gene>
<keyword evidence="2" id="KW-0812">Transmembrane</keyword>
<sequence>MKIERENEEKMYSTFLQFKWMNNHLVVPDDPWRSHRKLQQNARKVIQLTPTANERNLAEYWIKDLQLNAISIIWFWLLLREYNCMAGILFLREPPLARLHLSAYFEESCFWIAHKLALKRSGKSSYSYLFQEYFQIARVIAAQPEKILQDYDPSRSNSVKSVKNWGHTKLVTAILEITGEKTHSDAGLLRRQTKTSLKKALQEEGITEKNLTSYLLAWQSFKDNYTPDTPRRGQPLPWPNVEHRNNIANEYNQQVDKYKQQLIVLIKLSFIYINCLAGALFFLTLQADFKLAPSMTAESINAESIDKLLKFCVKSLRNSNEIQVSELEEFDAIADQEMMYESESGIEGFKNAEIGECLSNAFSSLPKEAQIILRLWHGLGFNQGDVGELFGIERNQIANKIKAWRSSLLRDLIKYLDQPMTAQEINQKSKKMDLWFTDYLREQFVYFLSNTLNNEFNGDVPLLQKCYNKGRFDLKAGANYLKIPETEVSQRLEKLKEHLEYRLTDYVGSQLIAEVDQILYEALSTINLAKTLTIDLVNQRLAEFMTSVVQAKAEFLDEENQDIAKFVEEWLTKDKTGVE</sequence>
<proteinExistence type="predicted"/>
<dbReference type="SUPFAM" id="SSF88659">
    <property type="entry name" value="Sigma3 and sigma4 domains of RNA polymerase sigma factors"/>
    <property type="match status" value="1"/>
</dbReference>
<evidence type="ECO:0000256" key="2">
    <source>
        <dbReference type="SAM" id="Phobius"/>
    </source>
</evidence>
<keyword evidence="2" id="KW-0472">Membrane</keyword>
<dbReference type="RefSeq" id="WP_190463828.1">
    <property type="nucleotide sequence ID" value="NZ_JACJPW010000015.1"/>
</dbReference>
<reference evidence="3" key="2">
    <citation type="submission" date="2020-08" db="EMBL/GenBank/DDBJ databases">
        <authorList>
            <person name="Chen M."/>
            <person name="Teng W."/>
            <person name="Zhao L."/>
            <person name="Hu C."/>
            <person name="Zhou Y."/>
            <person name="Han B."/>
            <person name="Song L."/>
            <person name="Shu W."/>
        </authorList>
    </citation>
    <scope>NUCLEOTIDE SEQUENCE</scope>
    <source>
        <strain evidence="3">FACHB-1375</strain>
    </source>
</reference>
<feature type="transmembrane region" description="Helical" evidence="2">
    <location>
        <begin position="262"/>
        <end position="285"/>
    </location>
</feature>
<evidence type="ECO:0000313" key="3">
    <source>
        <dbReference type="EMBL" id="MBD2181066.1"/>
    </source>
</evidence>
<protein>
    <submittedName>
        <fullName evidence="3">Uncharacterized protein</fullName>
    </submittedName>
</protein>
<keyword evidence="2" id="KW-1133">Transmembrane helix</keyword>
<keyword evidence="4" id="KW-1185">Reference proteome</keyword>
<accession>A0A926VC01</accession>
<evidence type="ECO:0000313" key="4">
    <source>
        <dbReference type="Proteomes" id="UP000641646"/>
    </source>
</evidence>
<keyword evidence="1" id="KW-0175">Coiled coil</keyword>
<name>A0A926VC01_9CYAN</name>
<dbReference type="AlphaFoldDB" id="A0A926VC01"/>
<organism evidence="3 4">
    <name type="scientific">Aerosakkonema funiforme FACHB-1375</name>
    <dbReference type="NCBI Taxonomy" id="2949571"/>
    <lineage>
        <taxon>Bacteria</taxon>
        <taxon>Bacillati</taxon>
        <taxon>Cyanobacteriota</taxon>
        <taxon>Cyanophyceae</taxon>
        <taxon>Oscillatoriophycideae</taxon>
        <taxon>Aerosakkonematales</taxon>
        <taxon>Aerosakkonemataceae</taxon>
        <taxon>Aerosakkonema</taxon>
    </lineage>
</organism>
<reference evidence="3" key="1">
    <citation type="journal article" date="2015" name="ISME J.">
        <title>Draft Genome Sequence of Streptomyces incarnatus NRRL8089, which Produces the Nucleoside Antibiotic Sinefungin.</title>
        <authorList>
            <person name="Oshima K."/>
            <person name="Hattori M."/>
            <person name="Shimizu H."/>
            <person name="Fukuda K."/>
            <person name="Nemoto M."/>
            <person name="Inagaki K."/>
            <person name="Tamura T."/>
        </authorList>
    </citation>
    <scope>NUCLEOTIDE SEQUENCE</scope>
    <source>
        <strain evidence="3">FACHB-1375</strain>
    </source>
</reference>